<evidence type="ECO:0000256" key="9">
    <source>
        <dbReference type="ARBA" id="ARBA00023235"/>
    </source>
</evidence>
<feature type="domain" description="N-(5'phosphoribosyl) anthranilate isomerase (PRAI)" evidence="11">
    <location>
        <begin position="6"/>
        <end position="200"/>
    </location>
</feature>
<name>A0A1I1P8I9_9GAMM</name>
<evidence type="ECO:0000256" key="3">
    <source>
        <dbReference type="ARBA" id="ARBA00007571"/>
    </source>
</evidence>
<dbReference type="NCBIfam" id="NF002298">
    <property type="entry name" value="PRK01222.1-4"/>
    <property type="match status" value="1"/>
</dbReference>
<comment type="catalytic activity">
    <reaction evidence="1 10">
        <text>N-(5-phospho-beta-D-ribosyl)anthranilate = 1-(2-carboxyphenylamino)-1-deoxy-D-ribulose 5-phosphate</text>
        <dbReference type="Rhea" id="RHEA:21540"/>
        <dbReference type="ChEBI" id="CHEBI:18277"/>
        <dbReference type="ChEBI" id="CHEBI:58613"/>
        <dbReference type="EC" id="5.3.1.24"/>
    </reaction>
</comment>
<dbReference type="UniPathway" id="UPA00035">
    <property type="reaction ID" value="UER00042"/>
</dbReference>
<dbReference type="InterPro" id="IPR044643">
    <property type="entry name" value="TrpF_fam"/>
</dbReference>
<dbReference type="FunFam" id="3.20.20.70:FF:000075">
    <property type="entry name" value="Tryptophan biosynthesis protein TRP1"/>
    <property type="match status" value="1"/>
</dbReference>
<gene>
    <name evidence="10" type="primary">trpF</name>
    <name evidence="12" type="ORF">SAMN05660831_00667</name>
</gene>
<dbReference type="Gene3D" id="3.20.20.70">
    <property type="entry name" value="Aldolase class I"/>
    <property type="match status" value="1"/>
</dbReference>
<evidence type="ECO:0000256" key="5">
    <source>
        <dbReference type="ARBA" id="ARBA00022272"/>
    </source>
</evidence>
<dbReference type="Pfam" id="PF00697">
    <property type="entry name" value="PRAI"/>
    <property type="match status" value="1"/>
</dbReference>
<dbReference type="Proteomes" id="UP000198611">
    <property type="component" value="Unassembled WGS sequence"/>
</dbReference>
<proteinExistence type="inferred from homology"/>
<evidence type="ECO:0000256" key="8">
    <source>
        <dbReference type="ARBA" id="ARBA00023141"/>
    </source>
</evidence>
<keyword evidence="7 10" id="KW-0822">Tryptophan biosynthesis</keyword>
<dbReference type="NCBIfam" id="NF002299">
    <property type="entry name" value="PRK01222.1-6"/>
    <property type="match status" value="1"/>
</dbReference>
<dbReference type="GO" id="GO:0004640">
    <property type="term" value="F:phosphoribosylanthranilate isomerase activity"/>
    <property type="evidence" value="ECO:0007669"/>
    <property type="project" value="UniProtKB-UniRule"/>
</dbReference>
<evidence type="ECO:0000313" key="13">
    <source>
        <dbReference type="Proteomes" id="UP000198611"/>
    </source>
</evidence>
<dbReference type="CDD" id="cd00405">
    <property type="entry name" value="PRAI"/>
    <property type="match status" value="1"/>
</dbReference>
<reference evidence="12 13" key="1">
    <citation type="submission" date="2016-10" db="EMBL/GenBank/DDBJ databases">
        <authorList>
            <person name="de Groot N.N."/>
        </authorList>
    </citation>
    <scope>NUCLEOTIDE SEQUENCE [LARGE SCALE GENOMIC DNA]</scope>
    <source>
        <strain evidence="12 13">HL3</strain>
    </source>
</reference>
<protein>
    <recommendedName>
        <fullName evidence="5 10">N-(5'-phosphoribosyl)anthranilate isomerase</fullName>
        <shortName evidence="10">PRAI</shortName>
        <ecNumber evidence="4 10">5.3.1.24</ecNumber>
    </recommendedName>
</protein>
<dbReference type="RefSeq" id="WP_093427299.1">
    <property type="nucleotide sequence ID" value="NZ_FOMJ01000001.1"/>
</dbReference>
<comment type="pathway">
    <text evidence="2 10">Amino-acid biosynthesis; L-tryptophan biosynthesis; L-tryptophan from chorismate: step 3/5.</text>
</comment>
<dbReference type="EMBL" id="FOMJ01000001">
    <property type="protein sequence ID" value="SFD06224.1"/>
    <property type="molecule type" value="Genomic_DNA"/>
</dbReference>
<evidence type="ECO:0000256" key="10">
    <source>
        <dbReference type="HAMAP-Rule" id="MF_00135"/>
    </source>
</evidence>
<dbReference type="PANTHER" id="PTHR42894">
    <property type="entry name" value="N-(5'-PHOSPHORIBOSYL)ANTHRANILATE ISOMERASE"/>
    <property type="match status" value="1"/>
</dbReference>
<organism evidence="12 13">
    <name type="scientific">Thiohalospira halophila DSM 15071</name>
    <dbReference type="NCBI Taxonomy" id="1123397"/>
    <lineage>
        <taxon>Bacteria</taxon>
        <taxon>Pseudomonadati</taxon>
        <taxon>Pseudomonadota</taxon>
        <taxon>Gammaproteobacteria</taxon>
        <taxon>Thiohalospirales</taxon>
        <taxon>Thiohalospiraceae</taxon>
        <taxon>Thiohalospira</taxon>
    </lineage>
</organism>
<dbReference type="STRING" id="1123397.SAMN05660831_00667"/>
<evidence type="ECO:0000256" key="2">
    <source>
        <dbReference type="ARBA" id="ARBA00004664"/>
    </source>
</evidence>
<evidence type="ECO:0000256" key="1">
    <source>
        <dbReference type="ARBA" id="ARBA00001164"/>
    </source>
</evidence>
<evidence type="ECO:0000313" key="12">
    <source>
        <dbReference type="EMBL" id="SFD06224.1"/>
    </source>
</evidence>
<dbReference type="HAMAP" id="MF_00135">
    <property type="entry name" value="PRAI"/>
    <property type="match status" value="1"/>
</dbReference>
<evidence type="ECO:0000256" key="4">
    <source>
        <dbReference type="ARBA" id="ARBA00012572"/>
    </source>
</evidence>
<dbReference type="PANTHER" id="PTHR42894:SF1">
    <property type="entry name" value="N-(5'-PHOSPHORIBOSYL)ANTHRANILATE ISOMERASE"/>
    <property type="match status" value="1"/>
</dbReference>
<comment type="similarity">
    <text evidence="3 10">Belongs to the TrpF family.</text>
</comment>
<accession>A0A1I1P8I9</accession>
<evidence type="ECO:0000256" key="7">
    <source>
        <dbReference type="ARBA" id="ARBA00022822"/>
    </source>
</evidence>
<dbReference type="InterPro" id="IPR001240">
    <property type="entry name" value="PRAI_dom"/>
</dbReference>
<dbReference type="EC" id="5.3.1.24" evidence="4 10"/>
<sequence>MRVRTKICGLTTPDDAAAAVAAGADAIGLVFHDPSPRAVEPEAAAAIVAALPPFVTVVGLFVDPEPAAVETVMQQVPLDRLQFHGDEPEALCRAFGRPYIKAVRMRADIDLAAVMAAHPAASGFLLDAWRPDRAGGTGEAFDWDRVPSQRPRPIILAGGLEPDNVAMAVQRVAPWAVDVSSGVESLPGRKDPARMQAFISEVQRGTTD</sequence>
<evidence type="ECO:0000259" key="11">
    <source>
        <dbReference type="Pfam" id="PF00697"/>
    </source>
</evidence>
<dbReference type="SUPFAM" id="SSF51366">
    <property type="entry name" value="Ribulose-phoshate binding barrel"/>
    <property type="match status" value="1"/>
</dbReference>
<dbReference type="AlphaFoldDB" id="A0A1I1P8I9"/>
<dbReference type="GO" id="GO:0000162">
    <property type="term" value="P:L-tryptophan biosynthetic process"/>
    <property type="evidence" value="ECO:0007669"/>
    <property type="project" value="UniProtKB-UniRule"/>
</dbReference>
<keyword evidence="13" id="KW-1185">Reference proteome</keyword>
<keyword evidence="9 10" id="KW-0413">Isomerase</keyword>
<keyword evidence="6 10" id="KW-0028">Amino-acid biosynthesis</keyword>
<dbReference type="InterPro" id="IPR011060">
    <property type="entry name" value="RibuloseP-bd_barrel"/>
</dbReference>
<evidence type="ECO:0000256" key="6">
    <source>
        <dbReference type="ARBA" id="ARBA00022605"/>
    </source>
</evidence>
<dbReference type="OrthoDB" id="9796196at2"/>
<keyword evidence="8 10" id="KW-0057">Aromatic amino acid biosynthesis</keyword>
<dbReference type="InterPro" id="IPR013785">
    <property type="entry name" value="Aldolase_TIM"/>
</dbReference>